<evidence type="ECO:0000256" key="1">
    <source>
        <dbReference type="SAM" id="MobiDB-lite"/>
    </source>
</evidence>
<feature type="compositionally biased region" description="Low complexity" evidence="1">
    <location>
        <begin position="89"/>
        <end position="98"/>
    </location>
</feature>
<feature type="region of interest" description="Disordered" evidence="1">
    <location>
        <begin position="75"/>
        <end position="98"/>
    </location>
</feature>
<name>A0A9X6NJ54_HYPEX</name>
<sequence length="137" mass="15243">MRMQRDVDVKFVNLPPVCESQPKSCFLYCEQHLPVAIQLKLPTTKKEVLDSENATNSLSKSTATSVVLDEMIEENSIPNMDPPNTQPQANSCANSANSSPWCKKDLGHRKKTGNWSRGLFVFVHGCGHISSFSSLYQ</sequence>
<dbReference type="Proteomes" id="UP000192578">
    <property type="component" value="Unassembled WGS sequence"/>
</dbReference>
<evidence type="ECO:0000313" key="3">
    <source>
        <dbReference type="Proteomes" id="UP000192578"/>
    </source>
</evidence>
<evidence type="ECO:0000313" key="2">
    <source>
        <dbReference type="EMBL" id="OWA55000.1"/>
    </source>
</evidence>
<organism evidence="2 3">
    <name type="scientific">Hypsibius exemplaris</name>
    <name type="common">Freshwater tardigrade</name>
    <dbReference type="NCBI Taxonomy" id="2072580"/>
    <lineage>
        <taxon>Eukaryota</taxon>
        <taxon>Metazoa</taxon>
        <taxon>Ecdysozoa</taxon>
        <taxon>Tardigrada</taxon>
        <taxon>Eutardigrada</taxon>
        <taxon>Parachela</taxon>
        <taxon>Hypsibioidea</taxon>
        <taxon>Hypsibiidae</taxon>
        <taxon>Hypsibius</taxon>
    </lineage>
</organism>
<comment type="caution">
    <text evidence="2">The sequence shown here is derived from an EMBL/GenBank/DDBJ whole genome shotgun (WGS) entry which is preliminary data.</text>
</comment>
<dbReference type="EMBL" id="MTYJ01000504">
    <property type="protein sequence ID" value="OWA55000.1"/>
    <property type="molecule type" value="Genomic_DNA"/>
</dbReference>
<keyword evidence="3" id="KW-1185">Reference proteome</keyword>
<gene>
    <name evidence="2" type="ORF">BV898_19385</name>
</gene>
<accession>A0A9X6NJ54</accession>
<dbReference type="AlphaFoldDB" id="A0A9X6NJ54"/>
<proteinExistence type="predicted"/>
<protein>
    <submittedName>
        <fullName evidence="2">Uncharacterized protein</fullName>
    </submittedName>
</protein>
<reference evidence="3" key="1">
    <citation type="submission" date="2017-01" db="EMBL/GenBank/DDBJ databases">
        <title>Comparative genomics of anhydrobiosis in the tardigrade Hypsibius dujardini.</title>
        <authorList>
            <person name="Yoshida Y."/>
            <person name="Koutsovoulos G."/>
            <person name="Laetsch D."/>
            <person name="Stevens L."/>
            <person name="Kumar S."/>
            <person name="Horikawa D."/>
            <person name="Ishino K."/>
            <person name="Komine S."/>
            <person name="Tomita M."/>
            <person name="Blaxter M."/>
            <person name="Arakawa K."/>
        </authorList>
    </citation>
    <scope>NUCLEOTIDE SEQUENCE [LARGE SCALE GENOMIC DNA]</scope>
    <source>
        <strain evidence="3">Z151</strain>
    </source>
</reference>